<proteinExistence type="predicted"/>
<evidence type="ECO:0000313" key="1">
    <source>
        <dbReference type="EMBL" id="SOX90580.1"/>
    </source>
</evidence>
<dbReference type="EnsemblBacteria" id="SOX90580">
    <property type="protein sequence ID" value="SOX90580"/>
    <property type="gene ID" value="BSU_26569"/>
</dbReference>
<dbReference type="GeneID" id="37862921"/>
<sequence>MLTKASEIQHLENDYKVGDKLFIHESNGDRTFIFVFNMSFLDLAHSLNKCIGYYHKNL</sequence>
<reference evidence="1 2" key="1">
    <citation type="journal article" date="1997" name="Nature">
        <title>The complete genome sequence of the Gram-positive bacterium Bacillus subtilis.</title>
        <authorList>
            <person name="Kunst F."/>
            <person name="Ogasawara N."/>
            <person name="Moszer I."/>
            <person name="Albertini A.M."/>
            <person name="Alloni G."/>
            <person name="Azevedo V."/>
            <person name="Bertero M.G."/>
            <person name="Bessieres P."/>
            <person name="Bolotin A."/>
            <person name="Borchert S."/>
            <person name="Borriss R."/>
            <person name="Boursier L."/>
            <person name="Brans A."/>
            <person name="Braun M."/>
            <person name="Brignell S.C."/>
            <person name="Bron S."/>
            <person name="Brouillet S."/>
            <person name="Bruschi C.V."/>
            <person name="Caldwell B."/>
            <person name="Capuano V."/>
            <person name="Carter N.M."/>
            <person name="Choi S.K."/>
            <person name="Codani J.J."/>
            <person name="Connerton I.F."/>
            <person name="Cummings N.J."/>
            <person name="Daniel R.A."/>
            <person name="Denizot F."/>
            <person name="Devine K.M."/>
            <person name="Dusterhoft A."/>
            <person name="Ehrlich S.D."/>
            <person name="Emmerson P.T."/>
            <person name="Entian K.D."/>
            <person name="Errington J."/>
            <person name="Fabret C."/>
            <person name="Ferrari E."/>
            <person name="Foulger D."/>
            <person name="Fritz C."/>
            <person name="Fujita M."/>
            <person name="Fujita Y."/>
            <person name="Fuma S."/>
            <person name="Galizzi A."/>
            <person name="Galleron N."/>
            <person name="Ghim S.Y."/>
            <person name="Glaser P."/>
            <person name="Goffeau A."/>
            <person name="Golightly E.J."/>
            <person name="Grandi G."/>
            <person name="Guiseppi G."/>
            <person name="Guy B.J."/>
            <person name="Haga K."/>
            <person name="Haiech J."/>
            <person name="Harwood C.R."/>
            <person name="Henaut A."/>
            <person name="Hilbert H."/>
            <person name="Holsappel S."/>
            <person name="Hosono S."/>
            <person name="Hullo M.F."/>
            <person name="Itaya M."/>
            <person name="Jones L."/>
            <person name="Joris B."/>
            <person name="Karamata D."/>
            <person name="Kasahara Y."/>
            <person name="Klaerr-Blanchard M."/>
            <person name="Klein C."/>
            <person name="Kobayashi Y."/>
            <person name="Koetter P."/>
            <person name="Koningstein G."/>
            <person name="Krogh S."/>
            <person name="Kumano M."/>
            <person name="Kurita K."/>
            <person name="Lapidus A."/>
            <person name="Lardinois S."/>
            <person name="Lauber J."/>
            <person name="Lazarevic V."/>
            <person name="Lee S.M."/>
            <person name="Levine A."/>
            <person name="Liu H."/>
            <person name="Masuda S."/>
            <person name="Mauel C."/>
            <person name="Medigue C."/>
            <person name="Medina N."/>
            <person name="Mellado R.P."/>
            <person name="Mizuno M."/>
            <person name="Moestl D."/>
            <person name="Nakai S."/>
            <person name="Noback M."/>
            <person name="Noone D."/>
            <person name="O'Reilly M."/>
            <person name="Ogawa K."/>
            <person name="Ogiwara A."/>
            <person name="Oudega B."/>
            <person name="Park S.H."/>
            <person name="Parro V."/>
            <person name="Pohl T.M."/>
            <person name="Portetelle D."/>
            <person name="Porwollik S."/>
            <person name="Prescott A.M."/>
            <person name="Presecan E."/>
            <person name="Pujic P."/>
            <person name="Purnelle B."/>
            <person name="Rapoport G."/>
            <person name="Rey M."/>
            <person name="Reynolds S."/>
            <person name="Rieger M."/>
            <person name="Rivolta C."/>
            <person name="Rocha E."/>
            <person name="Roche B."/>
            <person name="Rose M."/>
            <person name="Sadaie Y."/>
            <person name="Sato T."/>
            <person name="Scanlan E."/>
            <person name="Schleich S."/>
            <person name="Schroeter R."/>
            <person name="Scoffone F."/>
            <person name="Sekiguchi J."/>
            <person name="Sekowska A."/>
            <person name="Seror S.J."/>
            <person name="Serror P."/>
            <person name="Shin B.S."/>
            <person name="Soldo B."/>
            <person name="Sorokin A."/>
            <person name="Tacconi E."/>
            <person name="Takagi T."/>
            <person name="Takahashi H."/>
            <person name="Takemaru K."/>
            <person name="Takeuchi M."/>
            <person name="Tamakoshi A."/>
            <person name="Tanaka T."/>
            <person name="Terpstra P."/>
            <person name="Tognoni A."/>
            <person name="Tosato V."/>
            <person name="Uchiyama S."/>
            <person name="Vandenbol M."/>
            <person name="Vannier F."/>
            <person name="Vassarotti A."/>
            <person name="Viari A."/>
            <person name="Wambutt R."/>
            <person name="Wedler E."/>
            <person name="Wedler H."/>
            <person name="Weitzenegger T."/>
            <person name="Winters P."/>
            <person name="Wipat A."/>
            <person name="Yamamoto H."/>
            <person name="Yamane K."/>
            <person name="Yasumoto K."/>
            <person name="Yata K."/>
            <person name="Yoshida K."/>
            <person name="Yoshikawa H.F."/>
            <person name="Zumstein E."/>
            <person name="Yoshikawa H."/>
            <person name="Danchin A."/>
        </authorList>
    </citation>
    <scope>NUCLEOTIDE SEQUENCE [LARGE SCALE GENOMIC DNA]</scope>
    <source>
        <strain evidence="1 2">168</strain>
    </source>
</reference>
<organism evidence="1 2">
    <name type="scientific">Bacillus subtilis (strain 168)</name>
    <dbReference type="NCBI Taxonomy" id="224308"/>
    <lineage>
        <taxon>Bacteria</taxon>
        <taxon>Bacillati</taxon>
        <taxon>Bacillota</taxon>
        <taxon>Bacilli</taxon>
        <taxon>Bacillales</taxon>
        <taxon>Bacillaceae</taxon>
        <taxon>Bacillus</taxon>
    </lineage>
</organism>
<dbReference type="InParanoid" id="A0A2K4Z9K9"/>
<dbReference type="AlphaFoldDB" id="A0A2K4Z9K9"/>
<dbReference type="RefSeq" id="YP_009513984.1">
    <property type="nucleotide sequence ID" value="NC_000964.3"/>
</dbReference>
<evidence type="ECO:0000313" key="2">
    <source>
        <dbReference type="Proteomes" id="UP000001570"/>
    </source>
</evidence>
<dbReference type="Proteomes" id="UP000001570">
    <property type="component" value="Chromosome"/>
</dbReference>
<name>A0A2K4Z9K9_BACSU</name>
<protein>
    <submittedName>
        <fullName evidence="1">Uncharacterized protein</fullName>
    </submittedName>
</protein>
<accession>A0A2K4Z9K9</accession>
<gene>
    <name evidence="1" type="ORF">BSU_26569</name>
</gene>
<dbReference type="EMBL" id="AL009126">
    <property type="protein sequence ID" value="SOX90580.1"/>
    <property type="molecule type" value="Genomic_DNA"/>
</dbReference>
<dbReference type="RefSeq" id="WP_020861861.1">
    <property type="nucleotide sequence ID" value="NC_000964.3"/>
</dbReference>
<keyword evidence="2" id="KW-1185">Reference proteome</keyword>